<dbReference type="GO" id="GO:0003676">
    <property type="term" value="F:nucleic acid binding"/>
    <property type="evidence" value="ECO:0007669"/>
    <property type="project" value="InterPro"/>
</dbReference>
<dbReference type="GO" id="GO:0036297">
    <property type="term" value="P:interstrand cross-link repair"/>
    <property type="evidence" value="ECO:0007669"/>
    <property type="project" value="TreeGrafter"/>
</dbReference>
<accession>A0AAD8IBH7</accession>
<dbReference type="PANTHER" id="PTHR47957">
    <property type="entry name" value="ATP-DEPENDENT HELICASE HRQ1"/>
    <property type="match status" value="1"/>
</dbReference>
<dbReference type="PANTHER" id="PTHR47957:SF3">
    <property type="entry name" value="ATP-DEPENDENT HELICASE HRQ1"/>
    <property type="match status" value="1"/>
</dbReference>
<dbReference type="GO" id="GO:0006289">
    <property type="term" value="P:nucleotide-excision repair"/>
    <property type="evidence" value="ECO:0007669"/>
    <property type="project" value="TreeGrafter"/>
</dbReference>
<gene>
    <name evidence="3" type="ORF">POM88_028206</name>
</gene>
<evidence type="ECO:0000313" key="3">
    <source>
        <dbReference type="EMBL" id="KAK1381462.1"/>
    </source>
</evidence>
<feature type="domain" description="DEAD/DEAH-box helicase" evidence="2">
    <location>
        <begin position="63"/>
        <end position="155"/>
    </location>
</feature>
<dbReference type="InterPro" id="IPR011545">
    <property type="entry name" value="DEAD/DEAH_box_helicase_dom"/>
</dbReference>
<evidence type="ECO:0000256" key="1">
    <source>
        <dbReference type="SAM" id="MobiDB-lite"/>
    </source>
</evidence>
<dbReference type="GO" id="GO:0043138">
    <property type="term" value="F:3'-5' DNA helicase activity"/>
    <property type="evidence" value="ECO:0007669"/>
    <property type="project" value="TreeGrafter"/>
</dbReference>
<dbReference type="GO" id="GO:0005524">
    <property type="term" value="F:ATP binding"/>
    <property type="evidence" value="ECO:0007669"/>
    <property type="project" value="InterPro"/>
</dbReference>
<dbReference type="SUPFAM" id="SSF52540">
    <property type="entry name" value="P-loop containing nucleoside triphosphate hydrolases"/>
    <property type="match status" value="1"/>
</dbReference>
<dbReference type="InterPro" id="IPR027417">
    <property type="entry name" value="P-loop_NTPase"/>
</dbReference>
<reference evidence="3" key="2">
    <citation type="submission" date="2023-05" db="EMBL/GenBank/DDBJ databases">
        <authorList>
            <person name="Schelkunov M.I."/>
        </authorList>
    </citation>
    <scope>NUCLEOTIDE SEQUENCE</scope>
    <source>
        <strain evidence="3">Hsosn_3</strain>
        <tissue evidence="3">Leaf</tissue>
    </source>
</reference>
<name>A0AAD8IBH7_9APIA</name>
<dbReference type="AlphaFoldDB" id="A0AAD8IBH7"/>
<reference evidence="3" key="1">
    <citation type="submission" date="2023-02" db="EMBL/GenBank/DDBJ databases">
        <title>Genome of toxic invasive species Heracleum sosnowskyi carries increased number of genes despite the absence of recent whole-genome duplications.</title>
        <authorList>
            <person name="Schelkunov M."/>
            <person name="Shtratnikova V."/>
            <person name="Makarenko M."/>
            <person name="Klepikova A."/>
            <person name="Omelchenko D."/>
            <person name="Novikova G."/>
            <person name="Obukhova E."/>
            <person name="Bogdanov V."/>
            <person name="Penin A."/>
            <person name="Logacheva M."/>
        </authorList>
    </citation>
    <scope>NUCLEOTIDE SEQUENCE</scope>
    <source>
        <strain evidence="3">Hsosn_3</strain>
        <tissue evidence="3">Leaf</tissue>
    </source>
</reference>
<feature type="region of interest" description="Disordered" evidence="1">
    <location>
        <begin position="191"/>
        <end position="215"/>
    </location>
</feature>
<dbReference type="GO" id="GO:0005634">
    <property type="term" value="C:nucleus"/>
    <property type="evidence" value="ECO:0007669"/>
    <property type="project" value="TreeGrafter"/>
</dbReference>
<keyword evidence="4" id="KW-1185">Reference proteome</keyword>
<dbReference type="Proteomes" id="UP001237642">
    <property type="component" value="Unassembled WGS sequence"/>
</dbReference>
<comment type="caution">
    <text evidence="3">The sequence shown here is derived from an EMBL/GenBank/DDBJ whole genome shotgun (WGS) entry which is preliminary data.</text>
</comment>
<dbReference type="Pfam" id="PF00270">
    <property type="entry name" value="DEAD"/>
    <property type="match status" value="1"/>
</dbReference>
<dbReference type="Gene3D" id="3.40.50.300">
    <property type="entry name" value="P-loop containing nucleotide triphosphate hydrolases"/>
    <property type="match status" value="1"/>
</dbReference>
<sequence>MVEHLRMGIGSKGQVAIHFLSFQAKRLLPFAIGCFHIFSFLHGLFTLKISLAEKQTMFTRLYSHQTESIKDSLARKNVVVATMTSSGKSLCYNLPVLEVLSQDLSACAFYLFPTKALAQDQLRALSEIAKEFSTSLNIGTYDGDTSQDDRLWLRDNARLPNMSRVEHFIQAVGSYEDKIFSKRARLHQRQAERVKRDKTQVKRGDDAEPQIKPDIDNPACFHNVKLMGVQNICKSQKSNPRKEFDVVR</sequence>
<evidence type="ECO:0000313" key="4">
    <source>
        <dbReference type="Proteomes" id="UP001237642"/>
    </source>
</evidence>
<proteinExistence type="predicted"/>
<protein>
    <recommendedName>
        <fullName evidence="2">DEAD/DEAH-box helicase domain-containing protein</fullName>
    </recommendedName>
</protein>
<organism evidence="3 4">
    <name type="scientific">Heracleum sosnowskyi</name>
    <dbReference type="NCBI Taxonomy" id="360622"/>
    <lineage>
        <taxon>Eukaryota</taxon>
        <taxon>Viridiplantae</taxon>
        <taxon>Streptophyta</taxon>
        <taxon>Embryophyta</taxon>
        <taxon>Tracheophyta</taxon>
        <taxon>Spermatophyta</taxon>
        <taxon>Magnoliopsida</taxon>
        <taxon>eudicotyledons</taxon>
        <taxon>Gunneridae</taxon>
        <taxon>Pentapetalae</taxon>
        <taxon>asterids</taxon>
        <taxon>campanulids</taxon>
        <taxon>Apiales</taxon>
        <taxon>Apiaceae</taxon>
        <taxon>Apioideae</taxon>
        <taxon>apioid superclade</taxon>
        <taxon>Tordylieae</taxon>
        <taxon>Tordyliinae</taxon>
        <taxon>Heracleum</taxon>
    </lineage>
</organism>
<evidence type="ECO:0000259" key="2">
    <source>
        <dbReference type="Pfam" id="PF00270"/>
    </source>
</evidence>
<dbReference type="EMBL" id="JAUIZM010000006">
    <property type="protein sequence ID" value="KAK1381462.1"/>
    <property type="molecule type" value="Genomic_DNA"/>
</dbReference>